<dbReference type="CDD" id="cd09019">
    <property type="entry name" value="galactose_mutarotase_like"/>
    <property type="match status" value="1"/>
</dbReference>
<evidence type="ECO:0000256" key="1">
    <source>
        <dbReference type="ARBA" id="ARBA00005028"/>
    </source>
</evidence>
<organism evidence="9 10">
    <name type="scientific">Vibrio agarilyticus</name>
    <dbReference type="NCBI Taxonomy" id="2726741"/>
    <lineage>
        <taxon>Bacteria</taxon>
        <taxon>Pseudomonadati</taxon>
        <taxon>Pseudomonadota</taxon>
        <taxon>Gammaproteobacteria</taxon>
        <taxon>Vibrionales</taxon>
        <taxon>Vibrionaceae</taxon>
        <taxon>Vibrio</taxon>
    </lineage>
</organism>
<evidence type="ECO:0000256" key="2">
    <source>
        <dbReference type="ARBA" id="ARBA00006206"/>
    </source>
</evidence>
<feature type="binding site" evidence="8">
    <location>
        <begin position="75"/>
        <end position="76"/>
    </location>
    <ligand>
        <name>beta-D-galactose</name>
        <dbReference type="ChEBI" id="CHEBI:27667"/>
    </ligand>
</feature>
<reference evidence="9 10" key="1">
    <citation type="submission" date="2020-04" db="EMBL/GenBank/DDBJ databases">
        <title>Vibrio sp. SM6, a novel species isolated from seawater.</title>
        <authorList>
            <person name="Wang X."/>
        </authorList>
    </citation>
    <scope>NUCLEOTIDE SEQUENCE [LARGE SCALE GENOMIC DNA]</scope>
    <source>
        <strain evidence="9 10">SM6</strain>
    </source>
</reference>
<dbReference type="PANTHER" id="PTHR10091">
    <property type="entry name" value="ALDOSE-1-EPIMERASE"/>
    <property type="match status" value="1"/>
</dbReference>
<evidence type="ECO:0000256" key="6">
    <source>
        <dbReference type="PIRSR" id="PIRSR005096-1"/>
    </source>
</evidence>
<dbReference type="InterPro" id="IPR011013">
    <property type="entry name" value="Gal_mutarotase_sf_dom"/>
</dbReference>
<evidence type="ECO:0000256" key="7">
    <source>
        <dbReference type="PIRSR" id="PIRSR005096-2"/>
    </source>
</evidence>
<evidence type="ECO:0000256" key="4">
    <source>
        <dbReference type="ARBA" id="ARBA00023277"/>
    </source>
</evidence>
<dbReference type="Proteomes" id="UP000535589">
    <property type="component" value="Unassembled WGS sequence"/>
</dbReference>
<dbReference type="PIRSF" id="PIRSF005096">
    <property type="entry name" value="GALM"/>
    <property type="match status" value="1"/>
</dbReference>
<keyword evidence="3 5" id="KW-0413">Isomerase</keyword>
<dbReference type="PANTHER" id="PTHR10091:SF0">
    <property type="entry name" value="GALACTOSE MUTAROTASE"/>
    <property type="match status" value="1"/>
</dbReference>
<comment type="similarity">
    <text evidence="2 5">Belongs to the aldose epimerase family.</text>
</comment>
<comment type="catalytic activity">
    <reaction evidence="5">
        <text>alpha-D-glucose = beta-D-glucose</text>
        <dbReference type="Rhea" id="RHEA:10264"/>
        <dbReference type="ChEBI" id="CHEBI:15903"/>
        <dbReference type="ChEBI" id="CHEBI:17925"/>
        <dbReference type="EC" id="5.1.3.3"/>
    </reaction>
</comment>
<dbReference type="Pfam" id="PF01263">
    <property type="entry name" value="Aldose_epim"/>
    <property type="match status" value="1"/>
</dbReference>
<dbReference type="InterPro" id="IPR047215">
    <property type="entry name" value="Galactose_mutarotase-like"/>
</dbReference>
<dbReference type="GO" id="GO:0030246">
    <property type="term" value="F:carbohydrate binding"/>
    <property type="evidence" value="ECO:0007669"/>
    <property type="project" value="InterPro"/>
</dbReference>
<dbReference type="GO" id="GO:0033499">
    <property type="term" value="P:galactose catabolic process via UDP-galactose, Leloir pathway"/>
    <property type="evidence" value="ECO:0007669"/>
    <property type="project" value="TreeGrafter"/>
</dbReference>
<feature type="active site" description="Proton acceptor" evidence="6">
    <location>
        <position position="305"/>
    </location>
</feature>
<dbReference type="EC" id="5.1.3.3" evidence="5"/>
<dbReference type="InterPro" id="IPR015443">
    <property type="entry name" value="Aldose_1-epimerase"/>
</dbReference>
<dbReference type="InterPro" id="IPR008183">
    <property type="entry name" value="Aldose_1/G6P_1-epimerase"/>
</dbReference>
<feature type="active site" description="Proton donor" evidence="6">
    <location>
        <position position="172"/>
    </location>
</feature>
<keyword evidence="4 5" id="KW-0119">Carbohydrate metabolism</keyword>
<evidence type="ECO:0000256" key="8">
    <source>
        <dbReference type="PIRSR" id="PIRSR005096-3"/>
    </source>
</evidence>
<dbReference type="GO" id="GO:0006006">
    <property type="term" value="P:glucose metabolic process"/>
    <property type="evidence" value="ECO:0007669"/>
    <property type="project" value="TreeGrafter"/>
</dbReference>
<evidence type="ECO:0000256" key="3">
    <source>
        <dbReference type="ARBA" id="ARBA00023235"/>
    </source>
</evidence>
<gene>
    <name evidence="9" type="ORF">HGP28_02075</name>
</gene>
<comment type="pathway">
    <text evidence="1 5">Carbohydrate metabolism; hexose metabolism.</text>
</comment>
<proteinExistence type="inferred from homology"/>
<comment type="caution">
    <text evidence="9">The sequence shown here is derived from an EMBL/GenBank/DDBJ whole genome shotgun (WGS) entry which is preliminary data.</text>
</comment>
<dbReference type="InterPro" id="IPR014718">
    <property type="entry name" value="GH-type_carb-bd"/>
</dbReference>
<protein>
    <recommendedName>
        <fullName evidence="5">Aldose 1-epimerase</fullName>
        <ecNumber evidence="5">5.1.3.3</ecNumber>
    </recommendedName>
</protein>
<dbReference type="EMBL" id="JABAIK010000002">
    <property type="protein sequence ID" value="NLS11676.1"/>
    <property type="molecule type" value="Genomic_DNA"/>
</dbReference>
<evidence type="ECO:0000256" key="5">
    <source>
        <dbReference type="PIRNR" id="PIRNR005096"/>
    </source>
</evidence>
<evidence type="ECO:0000313" key="9">
    <source>
        <dbReference type="EMBL" id="NLS11676.1"/>
    </source>
</evidence>
<dbReference type="RefSeq" id="WP_168835078.1">
    <property type="nucleotide sequence ID" value="NZ_JABAIK010000002.1"/>
</dbReference>
<feature type="binding site" evidence="8">
    <location>
        <begin position="172"/>
        <end position="174"/>
    </location>
    <ligand>
        <name>beta-D-galactose</name>
        <dbReference type="ChEBI" id="CHEBI:27667"/>
    </ligand>
</feature>
<name>A0A7X8TMW3_9VIBR</name>
<feature type="binding site" evidence="7">
    <location>
        <position position="243"/>
    </location>
    <ligand>
        <name>beta-D-galactose</name>
        <dbReference type="ChEBI" id="CHEBI:27667"/>
    </ligand>
</feature>
<dbReference type="Gene3D" id="2.70.98.10">
    <property type="match status" value="1"/>
</dbReference>
<dbReference type="AlphaFoldDB" id="A0A7X8TMW3"/>
<dbReference type="SUPFAM" id="SSF74650">
    <property type="entry name" value="Galactose mutarotase-like"/>
    <property type="match status" value="1"/>
</dbReference>
<sequence>MSAVQIMNWGDYHLYSLKNGNGTQIDVSELGATIVNFFVNDQQGNKRNIVLGYDTAQDYLNGTIFMGCVVGPWANRIRYGRYHLDGNEVTLECNEGTNHLHGASANIGLKRWHVEVLDDNAIELYVRTEAGEAGYPHAIDFRVTYELTESDELKIGYFALPQGRTPINMTQHAYFNLSPNQYDSIEQHHLQINAETYLFLDHNSIPIDRAAVANTPMDFRQSRVIAEGLGARFSQIRQAKGYDHCWCFTSKAMKKVATLTCPDRTLGLEVHTDQLGMQFYAGNHINNEAGRQGAVYQKHAALCLETQDFPDKINMKGQQECVYDATHPYHHFVTYRVTASASERDK</sequence>
<dbReference type="NCBIfam" id="NF008277">
    <property type="entry name" value="PRK11055.1"/>
    <property type="match status" value="1"/>
</dbReference>
<dbReference type="UniPathway" id="UPA00242"/>
<accession>A0A7X8TMW3</accession>
<dbReference type="GO" id="GO:0004034">
    <property type="term" value="F:aldose 1-epimerase activity"/>
    <property type="evidence" value="ECO:0007669"/>
    <property type="project" value="UniProtKB-EC"/>
</dbReference>
<evidence type="ECO:0000313" key="10">
    <source>
        <dbReference type="Proteomes" id="UP000535589"/>
    </source>
</evidence>
<keyword evidence="10" id="KW-1185">Reference proteome</keyword>